<dbReference type="STRING" id="305507.SAMN04489724_0181"/>
<dbReference type="Gene3D" id="2.40.30.170">
    <property type="match status" value="1"/>
</dbReference>
<accession>A0A1I7E705</accession>
<dbReference type="Gene3D" id="1.10.287.470">
    <property type="entry name" value="Helix hairpin bin"/>
    <property type="match status" value="1"/>
</dbReference>
<dbReference type="GO" id="GO:1990281">
    <property type="term" value="C:efflux pump complex"/>
    <property type="evidence" value="ECO:0007669"/>
    <property type="project" value="TreeGrafter"/>
</dbReference>
<dbReference type="Pfam" id="PF25917">
    <property type="entry name" value="BSH_RND"/>
    <property type="match status" value="1"/>
</dbReference>
<dbReference type="NCBIfam" id="TIGR01730">
    <property type="entry name" value="RND_mfp"/>
    <property type="match status" value="1"/>
</dbReference>
<evidence type="ECO:0000313" key="6">
    <source>
        <dbReference type="EMBL" id="SFU19714.1"/>
    </source>
</evidence>
<evidence type="ECO:0000256" key="1">
    <source>
        <dbReference type="ARBA" id="ARBA00009477"/>
    </source>
</evidence>
<dbReference type="Pfam" id="PF25989">
    <property type="entry name" value="YknX_C"/>
    <property type="match status" value="1"/>
</dbReference>
<protein>
    <submittedName>
        <fullName evidence="6">RND family efflux transporter, MFP subunit</fullName>
    </submittedName>
</protein>
<dbReference type="InterPro" id="IPR006143">
    <property type="entry name" value="RND_pump_MFP"/>
</dbReference>
<organism evidence="6 7">
    <name type="scientific">Algoriphagus locisalis</name>
    <dbReference type="NCBI Taxonomy" id="305507"/>
    <lineage>
        <taxon>Bacteria</taxon>
        <taxon>Pseudomonadati</taxon>
        <taxon>Bacteroidota</taxon>
        <taxon>Cytophagia</taxon>
        <taxon>Cytophagales</taxon>
        <taxon>Cyclobacteriaceae</taxon>
        <taxon>Algoriphagus</taxon>
    </lineage>
</organism>
<dbReference type="Gene3D" id="2.40.420.20">
    <property type="match status" value="1"/>
</dbReference>
<dbReference type="InterPro" id="IPR058625">
    <property type="entry name" value="MdtA-like_BSH"/>
</dbReference>
<dbReference type="Proteomes" id="UP000199673">
    <property type="component" value="Unassembled WGS sequence"/>
</dbReference>
<feature type="domain" description="Multidrug resistance protein MdtA-like barrel-sandwich hybrid" evidence="3">
    <location>
        <begin position="83"/>
        <end position="204"/>
    </location>
</feature>
<gene>
    <name evidence="6" type="ORF">SAMN04489724_0181</name>
</gene>
<evidence type="ECO:0000313" key="7">
    <source>
        <dbReference type="Proteomes" id="UP000199673"/>
    </source>
</evidence>
<dbReference type="InterPro" id="IPR058637">
    <property type="entry name" value="YknX-like_C"/>
</dbReference>
<dbReference type="AlphaFoldDB" id="A0A1I7E705"/>
<feature type="domain" description="YknX-like C-terminal permuted SH3-like" evidence="5">
    <location>
        <begin position="292"/>
        <end position="357"/>
    </location>
</feature>
<dbReference type="EMBL" id="FPBF01000011">
    <property type="protein sequence ID" value="SFU19714.1"/>
    <property type="molecule type" value="Genomic_DNA"/>
</dbReference>
<feature type="chain" id="PRO_5011544781" evidence="2">
    <location>
        <begin position="25"/>
        <end position="362"/>
    </location>
</feature>
<dbReference type="Gene3D" id="2.40.50.100">
    <property type="match status" value="1"/>
</dbReference>
<dbReference type="PANTHER" id="PTHR30469">
    <property type="entry name" value="MULTIDRUG RESISTANCE PROTEIN MDTA"/>
    <property type="match status" value="1"/>
</dbReference>
<dbReference type="GO" id="GO:0015562">
    <property type="term" value="F:efflux transmembrane transporter activity"/>
    <property type="evidence" value="ECO:0007669"/>
    <property type="project" value="TreeGrafter"/>
</dbReference>
<feature type="domain" description="CusB-like beta-barrel" evidence="4">
    <location>
        <begin position="215"/>
        <end position="286"/>
    </location>
</feature>
<keyword evidence="2" id="KW-0732">Signal</keyword>
<comment type="similarity">
    <text evidence="1">Belongs to the membrane fusion protein (MFP) (TC 8.A.1) family.</text>
</comment>
<feature type="signal peptide" evidence="2">
    <location>
        <begin position="1"/>
        <end position="24"/>
    </location>
</feature>
<sequence>MKLLISMKNSTLLLFGFLIALFSACEEDKEKVEEAPSESFRNEVAATEVNIATAERKSFDYLINATGKLEAGAEVLAVIEQAGYLLEVNVREGQYVKKGDVIATLDPTEAEFRLEKAKISLRNANAEYESMKMGFEALFASDNSDQKAVVDEQLRAKSGVFMSEVELREAQMAFDRSVVKAPISGQVADLKYKAGSLVGASTELCQILGTNEFILKVKVLESDISLISINQKAEVYPISNTQTALTGRVTGINPKVDESGLVQVSITLAANKSLLPGMNARAIIRAPQNNSLVVPKDALVYRSGRAVVFTIENKESKWNYVEVGKDNGEEVEILEGIEENSTVITSNNLQLAHQAPVQIVTE</sequence>
<keyword evidence="7" id="KW-1185">Reference proteome</keyword>
<proteinExistence type="inferred from homology"/>
<evidence type="ECO:0000259" key="3">
    <source>
        <dbReference type="Pfam" id="PF25917"/>
    </source>
</evidence>
<dbReference type="SUPFAM" id="SSF111369">
    <property type="entry name" value="HlyD-like secretion proteins"/>
    <property type="match status" value="1"/>
</dbReference>
<evidence type="ECO:0000259" key="4">
    <source>
        <dbReference type="Pfam" id="PF25954"/>
    </source>
</evidence>
<dbReference type="InterPro" id="IPR058792">
    <property type="entry name" value="Beta-barrel_RND_2"/>
</dbReference>
<name>A0A1I7E705_9BACT</name>
<evidence type="ECO:0000256" key="2">
    <source>
        <dbReference type="SAM" id="SignalP"/>
    </source>
</evidence>
<dbReference type="PROSITE" id="PS51257">
    <property type="entry name" value="PROKAR_LIPOPROTEIN"/>
    <property type="match status" value="1"/>
</dbReference>
<dbReference type="Pfam" id="PF25954">
    <property type="entry name" value="Beta-barrel_RND_2"/>
    <property type="match status" value="1"/>
</dbReference>
<reference evidence="7" key="1">
    <citation type="submission" date="2016-10" db="EMBL/GenBank/DDBJ databases">
        <authorList>
            <person name="Varghese N."/>
            <person name="Submissions S."/>
        </authorList>
    </citation>
    <scope>NUCLEOTIDE SEQUENCE [LARGE SCALE GENOMIC DNA]</scope>
    <source>
        <strain evidence="7">DSM 23445</strain>
    </source>
</reference>
<dbReference type="PANTHER" id="PTHR30469:SF38">
    <property type="entry name" value="HLYD FAMILY SECRETION PROTEIN"/>
    <property type="match status" value="1"/>
</dbReference>
<evidence type="ECO:0000259" key="5">
    <source>
        <dbReference type="Pfam" id="PF25989"/>
    </source>
</evidence>